<dbReference type="CDD" id="cd17503">
    <property type="entry name" value="MFS_LmrB_MDR_like"/>
    <property type="match status" value="1"/>
</dbReference>
<dbReference type="InterPro" id="IPR004638">
    <property type="entry name" value="EmrB-like"/>
</dbReference>
<dbReference type="InterPro" id="IPR020846">
    <property type="entry name" value="MFS_dom"/>
</dbReference>
<dbReference type="PRINTS" id="PR01036">
    <property type="entry name" value="TCRTETB"/>
</dbReference>
<dbReference type="Pfam" id="PF07690">
    <property type="entry name" value="MFS_1"/>
    <property type="match status" value="1"/>
</dbReference>
<feature type="transmembrane region" description="Helical" evidence="8">
    <location>
        <begin position="352"/>
        <end position="378"/>
    </location>
</feature>
<evidence type="ECO:0000256" key="2">
    <source>
        <dbReference type="ARBA" id="ARBA00008537"/>
    </source>
</evidence>
<evidence type="ECO:0000256" key="8">
    <source>
        <dbReference type="SAM" id="Phobius"/>
    </source>
</evidence>
<dbReference type="PANTHER" id="PTHR42718:SF9">
    <property type="entry name" value="MAJOR FACILITATOR SUPERFAMILY MULTIDRUG TRANSPORTER MFSC"/>
    <property type="match status" value="1"/>
</dbReference>
<feature type="transmembrane region" description="Helical" evidence="8">
    <location>
        <begin position="220"/>
        <end position="242"/>
    </location>
</feature>
<accession>A0ABV6HKJ9</accession>
<keyword evidence="3" id="KW-0813">Transport</keyword>
<dbReference type="EMBL" id="JBHLWO010000002">
    <property type="protein sequence ID" value="MFC0319392.1"/>
    <property type="molecule type" value="Genomic_DNA"/>
</dbReference>
<reference evidence="11 12" key="1">
    <citation type="submission" date="2024-09" db="EMBL/GenBank/DDBJ databases">
        <authorList>
            <person name="Sun Q."/>
            <person name="Mori K."/>
        </authorList>
    </citation>
    <scope>NUCLEOTIDE SEQUENCE [LARGE SCALE GENOMIC DNA]</scope>
    <source>
        <strain evidence="11 12">CCM 7765</strain>
    </source>
</reference>
<comment type="similarity">
    <text evidence="2">Belongs to the major facilitator superfamily. EmrB family.</text>
</comment>
<protein>
    <submittedName>
        <fullName evidence="11">MDR family MFS transporter</fullName>
    </submittedName>
</protein>
<feature type="transmembrane region" description="Helical" evidence="8">
    <location>
        <begin position="195"/>
        <end position="214"/>
    </location>
</feature>
<feature type="transmembrane region" description="Helical" evidence="8">
    <location>
        <begin position="436"/>
        <end position="456"/>
    </location>
</feature>
<evidence type="ECO:0000313" key="11">
    <source>
        <dbReference type="EMBL" id="MFC0319392.1"/>
    </source>
</evidence>
<feature type="transmembrane region" description="Helical" evidence="8">
    <location>
        <begin position="43"/>
        <end position="65"/>
    </location>
</feature>
<dbReference type="InterPro" id="IPR036259">
    <property type="entry name" value="MFS_trans_sf"/>
</dbReference>
<dbReference type="Gene3D" id="1.20.1250.20">
    <property type="entry name" value="MFS general substrate transporter like domains"/>
    <property type="match status" value="1"/>
</dbReference>
<proteinExistence type="inferred from homology"/>
<feature type="transmembrane region" description="Helical" evidence="8">
    <location>
        <begin position="262"/>
        <end position="287"/>
    </location>
</feature>
<keyword evidence="5 8" id="KW-0812">Transmembrane</keyword>
<keyword evidence="12" id="KW-1185">Reference proteome</keyword>
<feature type="transmembrane region" description="Helical" evidence="8">
    <location>
        <begin position="99"/>
        <end position="120"/>
    </location>
</feature>
<keyword evidence="9" id="KW-0732">Signal</keyword>
<organism evidence="11 12">
    <name type="scientific">Olivibacter oleidegradans</name>
    <dbReference type="NCBI Taxonomy" id="760123"/>
    <lineage>
        <taxon>Bacteria</taxon>
        <taxon>Pseudomonadati</taxon>
        <taxon>Bacteroidota</taxon>
        <taxon>Sphingobacteriia</taxon>
        <taxon>Sphingobacteriales</taxon>
        <taxon>Sphingobacteriaceae</taxon>
        <taxon>Olivibacter</taxon>
    </lineage>
</organism>
<evidence type="ECO:0000256" key="9">
    <source>
        <dbReference type="SAM" id="SignalP"/>
    </source>
</evidence>
<evidence type="ECO:0000313" key="12">
    <source>
        <dbReference type="Proteomes" id="UP001589774"/>
    </source>
</evidence>
<dbReference type="InterPro" id="IPR011701">
    <property type="entry name" value="MFS"/>
</dbReference>
<comment type="subcellular location">
    <subcellularLocation>
        <location evidence="1">Cell membrane</location>
        <topology evidence="1">Multi-pass membrane protein</topology>
    </subcellularLocation>
</comment>
<evidence type="ECO:0000256" key="7">
    <source>
        <dbReference type="ARBA" id="ARBA00023136"/>
    </source>
</evidence>
<feature type="transmembrane region" description="Helical" evidence="8">
    <location>
        <begin position="390"/>
        <end position="416"/>
    </location>
</feature>
<dbReference type="NCBIfam" id="TIGR00711">
    <property type="entry name" value="efflux_EmrB"/>
    <property type="match status" value="1"/>
</dbReference>
<name>A0ABV6HKJ9_9SPHI</name>
<feature type="signal peptide" evidence="9">
    <location>
        <begin position="1"/>
        <end position="19"/>
    </location>
</feature>
<dbReference type="RefSeq" id="WP_130855981.1">
    <property type="nucleotide sequence ID" value="NZ_JBHLWO010000002.1"/>
</dbReference>
<evidence type="ECO:0000256" key="5">
    <source>
        <dbReference type="ARBA" id="ARBA00022692"/>
    </source>
</evidence>
<dbReference type="Gene3D" id="1.20.1720.10">
    <property type="entry name" value="Multidrug resistance protein D"/>
    <property type="match status" value="1"/>
</dbReference>
<evidence type="ECO:0000256" key="4">
    <source>
        <dbReference type="ARBA" id="ARBA00022475"/>
    </source>
</evidence>
<dbReference type="Proteomes" id="UP001589774">
    <property type="component" value="Unassembled WGS sequence"/>
</dbReference>
<feature type="domain" description="Major facilitator superfamily (MFS) profile" evidence="10">
    <location>
        <begin position="8"/>
        <end position="460"/>
    </location>
</feature>
<evidence type="ECO:0000256" key="3">
    <source>
        <dbReference type="ARBA" id="ARBA00022448"/>
    </source>
</evidence>
<evidence type="ECO:0000256" key="1">
    <source>
        <dbReference type="ARBA" id="ARBA00004651"/>
    </source>
</evidence>
<keyword evidence="7 8" id="KW-0472">Membrane</keyword>
<evidence type="ECO:0000256" key="6">
    <source>
        <dbReference type="ARBA" id="ARBA00022989"/>
    </source>
</evidence>
<keyword evidence="4" id="KW-1003">Cell membrane</keyword>
<feature type="transmembrane region" description="Helical" evidence="8">
    <location>
        <begin position="132"/>
        <end position="157"/>
    </location>
</feature>
<feature type="transmembrane region" description="Helical" evidence="8">
    <location>
        <begin position="163"/>
        <end position="183"/>
    </location>
</feature>
<dbReference type="PROSITE" id="PS50850">
    <property type="entry name" value="MFS"/>
    <property type="match status" value="1"/>
</dbReference>
<feature type="transmembrane region" description="Helical" evidence="8">
    <location>
        <begin position="328"/>
        <end position="346"/>
    </location>
</feature>
<gene>
    <name evidence="11" type="ORF">ACFFI0_13820</name>
</gene>
<sequence length="488" mass="54148">MLINRSFVLATLMMATSMAAIDSSIVNVSLPVMRNDFGVDLNQIEWVITAYMISFSLFIPLTNWLKKRFGYYYLFLGSIVIFTLGSLLCSLSVSLDMLVISRIIQAIGGGSLSPTSLAILSETFPKEERGTAIGWWGMGNVMGPALGPTLGGVLTHYLGWESIFYINIPIGALTIFFSIRYLSFLKRQVDKESRFDVRGFIFFSIFIIILQYTISTISKQGFLSVSFFVGLLITLLMLYFFVQSAKKPQSLLDLNVFRIRQFNVAATITIIRSLALYGGMFFLPFLLQGLLGYTEIESGLLMLPNALIMLVSRPLSGRLADKGMIRNISISGILIVSISFFMLARIDIGVSVWFILFTMAIRGLGMSLLVAPVSTALLNAVKPNQTQTATALNSLFLQVGGSIGIAVSAVIHTFIYDRYLENQYPDQVAEHFALQNSFLITAVIILLAVLPALKLPQKSSLIYMLRNRNRDKKGDISAEEKANLLNKK</sequence>
<dbReference type="SUPFAM" id="SSF103473">
    <property type="entry name" value="MFS general substrate transporter"/>
    <property type="match status" value="1"/>
</dbReference>
<keyword evidence="6 8" id="KW-1133">Transmembrane helix</keyword>
<feature type="transmembrane region" description="Helical" evidence="8">
    <location>
        <begin position="299"/>
        <end position="316"/>
    </location>
</feature>
<feature type="transmembrane region" description="Helical" evidence="8">
    <location>
        <begin position="72"/>
        <end position="93"/>
    </location>
</feature>
<comment type="caution">
    <text evidence="11">The sequence shown here is derived from an EMBL/GenBank/DDBJ whole genome shotgun (WGS) entry which is preliminary data.</text>
</comment>
<evidence type="ECO:0000259" key="10">
    <source>
        <dbReference type="PROSITE" id="PS50850"/>
    </source>
</evidence>
<dbReference type="PANTHER" id="PTHR42718">
    <property type="entry name" value="MAJOR FACILITATOR SUPERFAMILY MULTIDRUG TRANSPORTER MFSC"/>
    <property type="match status" value="1"/>
</dbReference>
<feature type="chain" id="PRO_5046751570" evidence="9">
    <location>
        <begin position="20"/>
        <end position="488"/>
    </location>
</feature>